<sequence length="169" mass="18370">MGRTLADRARGPRPERGSSVSVALQTEHDRTAASDEPRVRLRRHGLRCTPGRLQMLRLLIVSGRHLSITEAWEELARSDIAVHPATVYRTLETLTAAGLVHVVHGPGPARYGITGEPHHHAVCRRCGHVEGLASRHLTEAVGKIEELTGLRPDSSGSLLVYGRCADCGD</sequence>
<dbReference type="EMBL" id="PENI01000041">
    <property type="protein sequence ID" value="RMB80534.1"/>
    <property type="molecule type" value="Genomic_DNA"/>
</dbReference>
<name>A0A3M0HVE7_9ACTN</name>
<keyword evidence="2" id="KW-0678">Repressor</keyword>
<comment type="caution">
    <text evidence="9">The sequence shown here is derived from an EMBL/GenBank/DDBJ whole genome shotgun (WGS) entry which is preliminary data.</text>
</comment>
<evidence type="ECO:0000256" key="4">
    <source>
        <dbReference type="ARBA" id="ARBA00023015"/>
    </source>
</evidence>
<feature type="binding site" evidence="7">
    <location>
        <position position="126"/>
    </location>
    <ligand>
        <name>Zn(2+)</name>
        <dbReference type="ChEBI" id="CHEBI:29105"/>
    </ligand>
</feature>
<comment type="cofactor">
    <cofactor evidence="7">
        <name>Zn(2+)</name>
        <dbReference type="ChEBI" id="CHEBI:29105"/>
    </cofactor>
    <text evidence="7">Binds 1 zinc ion per subunit.</text>
</comment>
<dbReference type="AlphaFoldDB" id="A0A3M0HVE7"/>
<evidence type="ECO:0000256" key="6">
    <source>
        <dbReference type="ARBA" id="ARBA00023163"/>
    </source>
</evidence>
<keyword evidence="10" id="KW-1185">Reference proteome</keyword>
<keyword evidence="7" id="KW-0479">Metal-binding</keyword>
<dbReference type="GO" id="GO:0008270">
    <property type="term" value="F:zinc ion binding"/>
    <property type="evidence" value="ECO:0007669"/>
    <property type="project" value="TreeGrafter"/>
</dbReference>
<dbReference type="SUPFAM" id="SSF46785">
    <property type="entry name" value="Winged helix' DNA-binding domain"/>
    <property type="match status" value="1"/>
</dbReference>
<evidence type="ECO:0000313" key="9">
    <source>
        <dbReference type="EMBL" id="RMB80534.1"/>
    </source>
</evidence>
<organism evidence="9 10">
    <name type="scientific">Streptomyces shenzhenensis</name>
    <dbReference type="NCBI Taxonomy" id="943815"/>
    <lineage>
        <taxon>Bacteria</taxon>
        <taxon>Bacillati</taxon>
        <taxon>Actinomycetota</taxon>
        <taxon>Actinomycetes</taxon>
        <taxon>Kitasatosporales</taxon>
        <taxon>Streptomycetaceae</taxon>
        <taxon>Streptomyces</taxon>
    </lineage>
</organism>
<evidence type="ECO:0000313" key="10">
    <source>
        <dbReference type="Proteomes" id="UP000270471"/>
    </source>
</evidence>
<dbReference type="Gene3D" id="1.10.10.10">
    <property type="entry name" value="Winged helix-like DNA-binding domain superfamily/Winged helix DNA-binding domain"/>
    <property type="match status" value="1"/>
</dbReference>
<evidence type="ECO:0000256" key="5">
    <source>
        <dbReference type="ARBA" id="ARBA00023125"/>
    </source>
</evidence>
<dbReference type="GO" id="GO:0045892">
    <property type="term" value="P:negative regulation of DNA-templated transcription"/>
    <property type="evidence" value="ECO:0007669"/>
    <property type="project" value="TreeGrafter"/>
</dbReference>
<gene>
    <name evidence="9" type="ORF">CTZ28_39790</name>
</gene>
<dbReference type="OrthoDB" id="8659436at2"/>
<evidence type="ECO:0000256" key="1">
    <source>
        <dbReference type="ARBA" id="ARBA00007957"/>
    </source>
</evidence>
<accession>A0A3M0HVE7</accession>
<dbReference type="InterPro" id="IPR043135">
    <property type="entry name" value="Fur_C"/>
</dbReference>
<feature type="binding site" evidence="7">
    <location>
        <position position="164"/>
    </location>
    <ligand>
        <name>Zn(2+)</name>
        <dbReference type="ChEBI" id="CHEBI:29105"/>
    </ligand>
</feature>
<dbReference type="InterPro" id="IPR036390">
    <property type="entry name" value="WH_DNA-bd_sf"/>
</dbReference>
<reference evidence="9 10" key="1">
    <citation type="submission" date="2017-11" db="EMBL/GenBank/DDBJ databases">
        <title>Draft genome of actinobacteria isolated from guarana (Paullinia cupana (Mart.) Ducke.</title>
        <authorList>
            <person name="Siqueira K.A."/>
            <person name="Liotti R.G."/>
            <person name="Mendes T.A.O."/>
            <person name="Soares M.A."/>
        </authorList>
    </citation>
    <scope>NUCLEOTIDE SEQUENCE [LARGE SCALE GENOMIC DNA]</scope>
    <source>
        <strain evidence="9 10">193</strain>
    </source>
</reference>
<dbReference type="PANTHER" id="PTHR33202:SF7">
    <property type="entry name" value="FERRIC UPTAKE REGULATION PROTEIN"/>
    <property type="match status" value="1"/>
</dbReference>
<dbReference type="RefSeq" id="WP_121894683.1">
    <property type="nucleotide sequence ID" value="NZ_PENI01000041.1"/>
</dbReference>
<comment type="similarity">
    <text evidence="1">Belongs to the Fur family.</text>
</comment>
<feature type="binding site" evidence="7">
    <location>
        <position position="167"/>
    </location>
    <ligand>
        <name>Zn(2+)</name>
        <dbReference type="ChEBI" id="CHEBI:29105"/>
    </ligand>
</feature>
<keyword evidence="5" id="KW-0238">DNA-binding</keyword>
<dbReference type="GO" id="GO:0003700">
    <property type="term" value="F:DNA-binding transcription factor activity"/>
    <property type="evidence" value="ECO:0007669"/>
    <property type="project" value="InterPro"/>
</dbReference>
<dbReference type="InterPro" id="IPR036388">
    <property type="entry name" value="WH-like_DNA-bd_sf"/>
</dbReference>
<protein>
    <recommendedName>
        <fullName evidence="11">Transcriptional repressor</fullName>
    </recommendedName>
</protein>
<evidence type="ECO:0000256" key="2">
    <source>
        <dbReference type="ARBA" id="ARBA00022491"/>
    </source>
</evidence>
<keyword evidence="3 7" id="KW-0862">Zinc</keyword>
<dbReference type="GO" id="GO:0000976">
    <property type="term" value="F:transcription cis-regulatory region binding"/>
    <property type="evidence" value="ECO:0007669"/>
    <property type="project" value="TreeGrafter"/>
</dbReference>
<feature type="compositionally biased region" description="Basic and acidic residues" evidence="8">
    <location>
        <begin position="1"/>
        <end position="16"/>
    </location>
</feature>
<evidence type="ECO:0000256" key="7">
    <source>
        <dbReference type="PIRSR" id="PIRSR602481-1"/>
    </source>
</evidence>
<feature type="region of interest" description="Disordered" evidence="8">
    <location>
        <begin position="1"/>
        <end position="23"/>
    </location>
</feature>
<feature type="binding site" evidence="7">
    <location>
        <position position="123"/>
    </location>
    <ligand>
        <name>Zn(2+)</name>
        <dbReference type="ChEBI" id="CHEBI:29105"/>
    </ligand>
</feature>
<evidence type="ECO:0000256" key="3">
    <source>
        <dbReference type="ARBA" id="ARBA00022833"/>
    </source>
</evidence>
<proteinExistence type="inferred from homology"/>
<keyword evidence="4" id="KW-0805">Transcription regulation</keyword>
<evidence type="ECO:0008006" key="11">
    <source>
        <dbReference type="Google" id="ProtNLM"/>
    </source>
</evidence>
<dbReference type="CDD" id="cd07153">
    <property type="entry name" value="Fur_like"/>
    <property type="match status" value="1"/>
</dbReference>
<evidence type="ECO:0000256" key="8">
    <source>
        <dbReference type="SAM" id="MobiDB-lite"/>
    </source>
</evidence>
<dbReference type="Pfam" id="PF01475">
    <property type="entry name" value="FUR"/>
    <property type="match status" value="1"/>
</dbReference>
<dbReference type="InterPro" id="IPR002481">
    <property type="entry name" value="FUR"/>
</dbReference>
<dbReference type="GO" id="GO:1900376">
    <property type="term" value="P:regulation of secondary metabolite biosynthetic process"/>
    <property type="evidence" value="ECO:0007669"/>
    <property type="project" value="TreeGrafter"/>
</dbReference>
<keyword evidence="6" id="KW-0804">Transcription</keyword>
<dbReference type="Proteomes" id="UP000270471">
    <property type="component" value="Unassembled WGS sequence"/>
</dbReference>
<dbReference type="PANTHER" id="PTHR33202">
    <property type="entry name" value="ZINC UPTAKE REGULATION PROTEIN"/>
    <property type="match status" value="1"/>
</dbReference>
<dbReference type="Gene3D" id="3.30.1490.190">
    <property type="match status" value="1"/>
</dbReference>